<keyword evidence="1" id="KW-1133">Transmembrane helix</keyword>
<reference evidence="3" key="1">
    <citation type="submission" date="2005-09" db="EMBL/GenBank/DDBJ databases">
        <authorList>
            <person name="Mural R.J."/>
            <person name="Li P.W."/>
            <person name="Adams M.D."/>
            <person name="Amanatides P.G."/>
            <person name="Baden-Tillson H."/>
            <person name="Barnstead M."/>
            <person name="Chin S.H."/>
            <person name="Dew I."/>
            <person name="Evans C.A."/>
            <person name="Ferriera S."/>
            <person name="Flanigan M."/>
            <person name="Fosler C."/>
            <person name="Glodek A."/>
            <person name="Gu Z."/>
            <person name="Holt R.A."/>
            <person name="Jennings D."/>
            <person name="Kraft C.L."/>
            <person name="Lu F."/>
            <person name="Nguyen T."/>
            <person name="Nusskern D.R."/>
            <person name="Pfannkoch C.M."/>
            <person name="Sitter C."/>
            <person name="Sutton G.G."/>
            <person name="Venter J.C."/>
            <person name="Wang Z."/>
            <person name="Woodage T."/>
            <person name="Zheng X.H."/>
            <person name="Zhong F."/>
        </authorList>
    </citation>
    <scope>NUCLEOTIDE SEQUENCE [LARGE SCALE GENOMIC DNA]</scope>
    <source>
        <strain>BN</strain>
        <strain evidence="3">Sprague-Dawley</strain>
    </source>
</reference>
<feature type="transmembrane region" description="Helical" evidence="1">
    <location>
        <begin position="9"/>
        <end position="30"/>
    </location>
</feature>
<dbReference type="Proteomes" id="UP000234681">
    <property type="component" value="Chromosome 19"/>
</dbReference>
<evidence type="ECO:0000256" key="1">
    <source>
        <dbReference type="SAM" id="Phobius"/>
    </source>
</evidence>
<sequence length="42" mass="4797">MKPCSEHSIALLLPLMQLFELGCLVTPWLFGPQVRCEYLTAF</sequence>
<dbReference type="AlphaFoldDB" id="A6IZG2"/>
<evidence type="ECO:0000313" key="2">
    <source>
        <dbReference type="EMBL" id="EDL92640.1"/>
    </source>
</evidence>
<evidence type="ECO:0000313" key="3">
    <source>
        <dbReference type="Proteomes" id="UP000234681"/>
    </source>
</evidence>
<gene>
    <name evidence="2" type="ORF">rCG_51109</name>
</gene>
<organism evidence="2 3">
    <name type="scientific">Rattus norvegicus</name>
    <name type="common">Rat</name>
    <dbReference type="NCBI Taxonomy" id="10116"/>
    <lineage>
        <taxon>Eukaryota</taxon>
        <taxon>Metazoa</taxon>
        <taxon>Chordata</taxon>
        <taxon>Craniata</taxon>
        <taxon>Vertebrata</taxon>
        <taxon>Euteleostomi</taxon>
        <taxon>Mammalia</taxon>
        <taxon>Eutheria</taxon>
        <taxon>Euarchontoglires</taxon>
        <taxon>Glires</taxon>
        <taxon>Rodentia</taxon>
        <taxon>Myomorpha</taxon>
        <taxon>Muroidea</taxon>
        <taxon>Muridae</taxon>
        <taxon>Murinae</taxon>
        <taxon>Rattus</taxon>
    </lineage>
</organism>
<accession>A6IZG2</accession>
<protein>
    <submittedName>
        <fullName evidence="2">RCG51109</fullName>
    </submittedName>
</protein>
<proteinExistence type="predicted"/>
<dbReference type="EMBL" id="CH473972">
    <property type="protein sequence ID" value="EDL92640.1"/>
    <property type="molecule type" value="Genomic_DNA"/>
</dbReference>
<keyword evidence="1" id="KW-0812">Transmembrane</keyword>
<name>A6IZG2_RAT</name>
<keyword evidence="1" id="KW-0472">Membrane</keyword>